<dbReference type="Proteomes" id="UP000037251">
    <property type="component" value="Unassembled WGS sequence"/>
</dbReference>
<dbReference type="RefSeq" id="WP_030040164.1">
    <property type="nucleotide sequence ID" value="NZ_KL575597.1"/>
</dbReference>
<protein>
    <submittedName>
        <fullName evidence="1">Uncharacterized protein</fullName>
    </submittedName>
</protein>
<keyword evidence="2" id="KW-1185">Reference proteome</keyword>
<dbReference type="OrthoDB" id="4330998at2"/>
<evidence type="ECO:0000313" key="1">
    <source>
        <dbReference type="EMBL" id="KOG33327.1"/>
    </source>
</evidence>
<comment type="caution">
    <text evidence="1">The sequence shown here is derived from an EMBL/GenBank/DDBJ whole genome shotgun (WGS) entry which is preliminary data.</text>
</comment>
<evidence type="ECO:0000313" key="2">
    <source>
        <dbReference type="Proteomes" id="UP000037251"/>
    </source>
</evidence>
<dbReference type="EMBL" id="LGUS01000174">
    <property type="protein sequence ID" value="KOG33327.1"/>
    <property type="molecule type" value="Genomic_DNA"/>
</dbReference>
<accession>A0A0L8L596</accession>
<name>A0A0L8L596_9ACTN</name>
<dbReference type="AlphaFoldDB" id="A0A0L8L596"/>
<reference evidence="2" key="1">
    <citation type="submission" date="2015-07" db="EMBL/GenBank/DDBJ databases">
        <authorList>
            <person name="Ju K.-S."/>
            <person name="Doroghazi J.R."/>
            <person name="Metcalf W.W."/>
        </authorList>
    </citation>
    <scope>NUCLEOTIDE SEQUENCE [LARGE SCALE GENOMIC DNA]</scope>
    <source>
        <strain evidence="2">NRRL 2290</strain>
    </source>
</reference>
<dbReference type="PATRIC" id="fig|67356.5.peg.4988"/>
<proteinExistence type="predicted"/>
<sequence>MNLAWLVPAVLAPGAVLAVRSLWRERRHIPAAPDNQRGIDIDALWTCRRINALPTASRKEDIS</sequence>
<gene>
    <name evidence="1" type="ORF">ADK37_23400</name>
</gene>
<organism evidence="1 2">
    <name type="scientific">Streptomyces resistomycificus</name>
    <dbReference type="NCBI Taxonomy" id="67356"/>
    <lineage>
        <taxon>Bacteria</taxon>
        <taxon>Bacillati</taxon>
        <taxon>Actinomycetota</taxon>
        <taxon>Actinomycetes</taxon>
        <taxon>Kitasatosporales</taxon>
        <taxon>Streptomycetaceae</taxon>
        <taxon>Streptomyces</taxon>
        <taxon>Streptomyces aurantiacus group</taxon>
    </lineage>
</organism>
<dbReference type="STRING" id="67356.AQJ84_11340"/>